<dbReference type="InterPro" id="IPR052210">
    <property type="entry name" value="LysM1-like"/>
</dbReference>
<feature type="domain" description="LysM" evidence="6">
    <location>
        <begin position="137"/>
        <end position="182"/>
    </location>
</feature>
<dbReference type="CDD" id="cd00118">
    <property type="entry name" value="LysM"/>
    <property type="match status" value="2"/>
</dbReference>
<sequence length="383" mass="42072">MKSAVLIAGASLLFAGFEGALASSNPQPPCTVTKSCTAISKCTVTNTCTVKVPDPTTVVKNNVCTVTSYPDPVTVTKVKVCTSTVVKSKTLTKCFDHIKTQTEYFPKYTTKTATVTVVDPPKCTPAPAKPCCLATQQQHVVEEGDDFLEIAALYNTTVSTLFQDNAFLTETSQLEVGDILCVPSVESDDLVEKRDAAHFHHHHHHPSCDEAPEDPLCDPPKKHHHHHHGHKHHHHKHHKHHGHHKHNHHHQKPTKTKTQIQVVSPRPDLNCDEDTPIHCGLCHAWHNVWPGDTASSIAKRYRISHGEVLHLNPWIGNGDKLQEGDWVCVAGCDVPIRFDPVSSDAAEECAPEHICVPCARPGVCARSGKHASCPENHSCEKKA</sequence>
<accession>S3BLX5</accession>
<dbReference type="Gene3D" id="3.10.350.10">
    <property type="entry name" value="LysM domain"/>
    <property type="match status" value="2"/>
</dbReference>
<dbReference type="Proteomes" id="UP000016923">
    <property type="component" value="Unassembled WGS sequence"/>
</dbReference>
<dbReference type="eggNOG" id="ENOG502RR4G">
    <property type="taxonomic scope" value="Eukaryota"/>
</dbReference>
<evidence type="ECO:0000256" key="5">
    <source>
        <dbReference type="SAM" id="SignalP"/>
    </source>
</evidence>
<evidence type="ECO:0000256" key="3">
    <source>
        <dbReference type="ARBA" id="ARBA00044955"/>
    </source>
</evidence>
<dbReference type="PROSITE" id="PS51782">
    <property type="entry name" value="LYSM"/>
    <property type="match status" value="2"/>
</dbReference>
<evidence type="ECO:0000256" key="4">
    <source>
        <dbReference type="SAM" id="MobiDB-lite"/>
    </source>
</evidence>
<evidence type="ECO:0000256" key="2">
    <source>
        <dbReference type="ARBA" id="ARBA00023026"/>
    </source>
</evidence>
<dbReference type="SUPFAM" id="SSF54106">
    <property type="entry name" value="LysM domain"/>
    <property type="match status" value="2"/>
</dbReference>
<dbReference type="PANTHER" id="PTHR34997">
    <property type="entry name" value="AM15"/>
    <property type="match status" value="1"/>
</dbReference>
<feature type="region of interest" description="Disordered" evidence="4">
    <location>
        <begin position="202"/>
        <end position="260"/>
    </location>
</feature>
<name>S3BLX5_OPHP1</name>
<dbReference type="InterPro" id="IPR036779">
    <property type="entry name" value="LysM_dom_sf"/>
</dbReference>
<keyword evidence="5" id="KW-0732">Signal</keyword>
<organism evidence="7 8">
    <name type="scientific">Ophiostoma piceae (strain UAMH 11346)</name>
    <name type="common">Sap stain fungus</name>
    <dbReference type="NCBI Taxonomy" id="1262450"/>
    <lineage>
        <taxon>Eukaryota</taxon>
        <taxon>Fungi</taxon>
        <taxon>Dikarya</taxon>
        <taxon>Ascomycota</taxon>
        <taxon>Pezizomycotina</taxon>
        <taxon>Sordariomycetes</taxon>
        <taxon>Sordariomycetidae</taxon>
        <taxon>Ophiostomatales</taxon>
        <taxon>Ophiostomataceae</taxon>
        <taxon>Ophiostoma</taxon>
    </lineage>
</organism>
<dbReference type="InterPro" id="IPR018392">
    <property type="entry name" value="LysM"/>
</dbReference>
<dbReference type="GO" id="GO:0008061">
    <property type="term" value="F:chitin binding"/>
    <property type="evidence" value="ECO:0007669"/>
    <property type="project" value="UniProtKB-KW"/>
</dbReference>
<gene>
    <name evidence="7" type="ORF">F503_06130</name>
</gene>
<reference evidence="7 8" key="1">
    <citation type="journal article" date="2013" name="BMC Genomics">
        <title>The genome and transcriptome of the pine saprophyte Ophiostoma piceae, and a comparison with the bark beetle-associated pine pathogen Grosmannia clavigera.</title>
        <authorList>
            <person name="Haridas S."/>
            <person name="Wang Y."/>
            <person name="Lim L."/>
            <person name="Massoumi Alamouti S."/>
            <person name="Jackman S."/>
            <person name="Docking R."/>
            <person name="Robertson G."/>
            <person name="Birol I."/>
            <person name="Bohlmann J."/>
            <person name="Breuil C."/>
        </authorList>
    </citation>
    <scope>NUCLEOTIDE SEQUENCE [LARGE SCALE GENOMIC DNA]</scope>
    <source>
        <strain evidence="7 8">UAMH 11346</strain>
    </source>
</reference>
<evidence type="ECO:0000256" key="1">
    <source>
        <dbReference type="ARBA" id="ARBA00022669"/>
    </source>
</evidence>
<feature type="signal peptide" evidence="5">
    <location>
        <begin position="1"/>
        <end position="22"/>
    </location>
</feature>
<feature type="domain" description="LysM" evidence="6">
    <location>
        <begin position="284"/>
        <end position="329"/>
    </location>
</feature>
<dbReference type="PANTHER" id="PTHR34997:SF1">
    <property type="entry name" value="PEPTIDOGLYCAN-BINDING LYSIN DOMAIN"/>
    <property type="match status" value="1"/>
</dbReference>
<dbReference type="EMBL" id="KE148184">
    <property type="protein sequence ID" value="EPE02214.1"/>
    <property type="molecule type" value="Genomic_DNA"/>
</dbReference>
<dbReference type="HOGENOM" id="CLU_721799_0_0_1"/>
<evidence type="ECO:0000313" key="8">
    <source>
        <dbReference type="Proteomes" id="UP000016923"/>
    </source>
</evidence>
<dbReference type="VEuPathDB" id="FungiDB:F503_06130"/>
<comment type="similarity">
    <text evidence="3">Belongs to the secreted LysM effector family.</text>
</comment>
<keyword evidence="1" id="KW-0147">Chitin-binding</keyword>
<dbReference type="AlphaFoldDB" id="S3BLX5"/>
<keyword evidence="8" id="KW-1185">Reference proteome</keyword>
<protein>
    <recommendedName>
        <fullName evidence="6">LysM domain-containing protein</fullName>
    </recommendedName>
</protein>
<dbReference type="OrthoDB" id="5985073at2759"/>
<dbReference type="Pfam" id="PF01476">
    <property type="entry name" value="LysM"/>
    <property type="match status" value="2"/>
</dbReference>
<dbReference type="SMART" id="SM00257">
    <property type="entry name" value="LysM"/>
    <property type="match status" value="2"/>
</dbReference>
<evidence type="ECO:0000259" key="6">
    <source>
        <dbReference type="PROSITE" id="PS51782"/>
    </source>
</evidence>
<feature type="chain" id="PRO_5004506483" description="LysM domain-containing protein" evidence="5">
    <location>
        <begin position="23"/>
        <end position="383"/>
    </location>
</feature>
<feature type="compositionally biased region" description="Basic residues" evidence="4">
    <location>
        <begin position="221"/>
        <end position="255"/>
    </location>
</feature>
<evidence type="ECO:0000313" key="7">
    <source>
        <dbReference type="EMBL" id="EPE02214.1"/>
    </source>
</evidence>
<proteinExistence type="inferred from homology"/>
<keyword evidence="2" id="KW-0843">Virulence</keyword>